<dbReference type="EMBL" id="QJJR01000006">
    <property type="protein sequence ID" value="PXW91061.1"/>
    <property type="molecule type" value="Genomic_DNA"/>
</dbReference>
<evidence type="ECO:0000313" key="1">
    <source>
        <dbReference type="EMBL" id="PXW91061.1"/>
    </source>
</evidence>
<reference evidence="1 2" key="1">
    <citation type="submission" date="2018-05" db="EMBL/GenBank/DDBJ databases">
        <title>Genomic Encyclopedia of Type Strains, Phase IV (KMG-IV): sequencing the most valuable type-strain genomes for metagenomic binning, comparative biology and taxonomic classification.</title>
        <authorList>
            <person name="Goeker M."/>
        </authorList>
    </citation>
    <scope>NUCLEOTIDE SEQUENCE [LARGE SCALE GENOMIC DNA]</scope>
    <source>
        <strain evidence="1 2">DSM 22440</strain>
    </source>
</reference>
<dbReference type="Proteomes" id="UP000247922">
    <property type="component" value="Unassembled WGS sequence"/>
</dbReference>
<keyword evidence="2" id="KW-1185">Reference proteome</keyword>
<organism evidence="1 2">
    <name type="scientific">Streptohalobacillus salinus</name>
    <dbReference type="NCBI Taxonomy" id="621096"/>
    <lineage>
        <taxon>Bacteria</taxon>
        <taxon>Bacillati</taxon>
        <taxon>Bacillota</taxon>
        <taxon>Bacilli</taxon>
        <taxon>Bacillales</taxon>
        <taxon>Bacillaceae</taxon>
        <taxon>Streptohalobacillus</taxon>
    </lineage>
</organism>
<dbReference type="AlphaFoldDB" id="A0A2V3WD77"/>
<evidence type="ECO:0000313" key="2">
    <source>
        <dbReference type="Proteomes" id="UP000247922"/>
    </source>
</evidence>
<sequence>MYSVHWVVPIKNIDEKHGEFNTLEEAQASVHAFWQSKNFKPLYIRETLLDTNGASIKWDYGSHVAFYEFIFHSTTN</sequence>
<name>A0A2V3WD77_9BACI</name>
<gene>
    <name evidence="1" type="ORF">DES38_10697</name>
</gene>
<accession>A0A2V3WD77</accession>
<comment type="caution">
    <text evidence="1">The sequence shown here is derived from an EMBL/GenBank/DDBJ whole genome shotgun (WGS) entry which is preliminary data.</text>
</comment>
<protein>
    <submittedName>
        <fullName evidence="1">Uncharacterized protein</fullName>
    </submittedName>
</protein>
<proteinExistence type="predicted"/>